<dbReference type="InterPro" id="IPR006501">
    <property type="entry name" value="Pectinesterase_inhib_dom"/>
</dbReference>
<evidence type="ECO:0000313" key="6">
    <source>
        <dbReference type="EMBL" id="KAG2403602.1"/>
    </source>
</evidence>
<evidence type="ECO:0000313" key="7">
    <source>
        <dbReference type="Proteomes" id="UP000743370"/>
    </source>
</evidence>
<proteinExistence type="inferred from homology"/>
<accession>A0A8T0KWR6</accession>
<feature type="chain" id="PRO_5035825496" evidence="4">
    <location>
        <begin position="20"/>
        <end position="174"/>
    </location>
</feature>
<dbReference type="InterPro" id="IPR035513">
    <property type="entry name" value="Invertase/methylesterase_inhib"/>
</dbReference>
<dbReference type="PANTHER" id="PTHR36710">
    <property type="entry name" value="PECTINESTERASE INHIBITOR-LIKE"/>
    <property type="match status" value="1"/>
</dbReference>
<dbReference type="SUPFAM" id="SSF101148">
    <property type="entry name" value="Plant invertase/pectin methylesterase inhibitor"/>
    <property type="match status" value="1"/>
</dbReference>
<dbReference type="EMBL" id="JABFOF010000003">
    <property type="protein sequence ID" value="KAG2403602.1"/>
    <property type="molecule type" value="Genomic_DNA"/>
</dbReference>
<dbReference type="CDD" id="cd15797">
    <property type="entry name" value="PMEI"/>
    <property type="match status" value="1"/>
</dbReference>
<keyword evidence="2" id="KW-1015">Disulfide bond</keyword>
<evidence type="ECO:0000256" key="1">
    <source>
        <dbReference type="ARBA" id="ARBA00022729"/>
    </source>
</evidence>
<comment type="caution">
    <text evidence="6">The sequence shown here is derived from an EMBL/GenBank/DDBJ whole genome shotgun (WGS) entry which is preliminary data.</text>
</comment>
<reference evidence="6 7" key="1">
    <citation type="submission" date="2020-05" db="EMBL/GenBank/DDBJ databases">
        <title>Vigna angularis (adzuki bean) Var. LongXiaoDou No. 4 denovo assembly.</title>
        <authorList>
            <person name="Xiang H."/>
        </authorList>
    </citation>
    <scope>NUCLEOTIDE SEQUENCE [LARGE SCALE GENOMIC DNA]</scope>
    <source>
        <tissue evidence="6">Leaf</tissue>
    </source>
</reference>
<dbReference type="Pfam" id="PF04043">
    <property type="entry name" value="PMEI"/>
    <property type="match status" value="1"/>
</dbReference>
<keyword evidence="1 4" id="KW-0732">Signal</keyword>
<feature type="domain" description="Pectinesterase inhibitor" evidence="5">
    <location>
        <begin position="20"/>
        <end position="168"/>
    </location>
</feature>
<sequence length="174" mass="19031">MSPLVYVFVIFLVASTSYAIPVSEVKTICSQTQKPSFCLRLLMSNPNPNASLIDLTQYAINVARAKVTNTIKLIHDLIAHGNSNAKSHYRICLVHFGSEGALRDIDYTKEMLQKGDYEGVNVAASAVSTDIEDCISGDSPSDPPFNDPSDLPKYAAVIESVLDVILVLSKFLRH</sequence>
<dbReference type="FunFam" id="1.20.140.40:FF:000008">
    <property type="entry name" value="Invertase/pectin methylesterase inhibitor family protein"/>
    <property type="match status" value="1"/>
</dbReference>
<comment type="similarity">
    <text evidence="3">Belongs to the PMEI family.</text>
</comment>
<dbReference type="GO" id="GO:0046910">
    <property type="term" value="F:pectinesterase inhibitor activity"/>
    <property type="evidence" value="ECO:0007669"/>
    <property type="project" value="InterPro"/>
</dbReference>
<dbReference type="Gene3D" id="1.20.140.40">
    <property type="entry name" value="Invertase/pectin methylesterase inhibitor family protein"/>
    <property type="match status" value="1"/>
</dbReference>
<dbReference type="InterPro" id="IPR034086">
    <property type="entry name" value="PMEI_plant"/>
</dbReference>
<organism evidence="6 7">
    <name type="scientific">Phaseolus angularis</name>
    <name type="common">Azuki bean</name>
    <name type="synonym">Vigna angularis</name>
    <dbReference type="NCBI Taxonomy" id="3914"/>
    <lineage>
        <taxon>Eukaryota</taxon>
        <taxon>Viridiplantae</taxon>
        <taxon>Streptophyta</taxon>
        <taxon>Embryophyta</taxon>
        <taxon>Tracheophyta</taxon>
        <taxon>Spermatophyta</taxon>
        <taxon>Magnoliopsida</taxon>
        <taxon>eudicotyledons</taxon>
        <taxon>Gunneridae</taxon>
        <taxon>Pentapetalae</taxon>
        <taxon>rosids</taxon>
        <taxon>fabids</taxon>
        <taxon>Fabales</taxon>
        <taxon>Fabaceae</taxon>
        <taxon>Papilionoideae</taxon>
        <taxon>50 kb inversion clade</taxon>
        <taxon>NPAAA clade</taxon>
        <taxon>indigoferoid/millettioid clade</taxon>
        <taxon>Phaseoleae</taxon>
        <taxon>Vigna</taxon>
    </lineage>
</organism>
<protein>
    <submittedName>
        <fullName evidence="6">Pectinesterase inhibitor</fullName>
    </submittedName>
</protein>
<dbReference type="AlphaFoldDB" id="A0A8T0KWR6"/>
<feature type="signal peptide" evidence="4">
    <location>
        <begin position="1"/>
        <end position="19"/>
    </location>
</feature>
<evidence type="ECO:0000256" key="3">
    <source>
        <dbReference type="ARBA" id="ARBA00038471"/>
    </source>
</evidence>
<dbReference type="Proteomes" id="UP000743370">
    <property type="component" value="Unassembled WGS sequence"/>
</dbReference>
<dbReference type="PANTHER" id="PTHR36710:SF20">
    <property type="entry name" value="PECTINESTERASE INHIBITOR DOMAIN PROTEIN"/>
    <property type="match status" value="1"/>
</dbReference>
<evidence type="ECO:0000256" key="2">
    <source>
        <dbReference type="ARBA" id="ARBA00023157"/>
    </source>
</evidence>
<dbReference type="InterPro" id="IPR052421">
    <property type="entry name" value="PCW_Enzyme_Inhibitor"/>
</dbReference>
<evidence type="ECO:0000256" key="4">
    <source>
        <dbReference type="SAM" id="SignalP"/>
    </source>
</evidence>
<name>A0A8T0KWR6_PHAAN</name>
<dbReference type="SMART" id="SM00856">
    <property type="entry name" value="PMEI"/>
    <property type="match status" value="1"/>
</dbReference>
<evidence type="ECO:0000259" key="5">
    <source>
        <dbReference type="SMART" id="SM00856"/>
    </source>
</evidence>
<dbReference type="NCBIfam" id="TIGR01614">
    <property type="entry name" value="PME_inhib"/>
    <property type="match status" value="1"/>
</dbReference>
<gene>
    <name evidence="6" type="ORF">HKW66_Vig0188890</name>
</gene>